<dbReference type="RefSeq" id="WP_308484833.1">
    <property type="nucleotide sequence ID" value="NZ_OY726398.1"/>
</dbReference>
<keyword evidence="1" id="KW-0732">Signal</keyword>
<feature type="chain" id="PRO_5045201814" evidence="1">
    <location>
        <begin position="23"/>
        <end position="374"/>
    </location>
</feature>
<sequence>MHAILRPYATAGVVLAGTGLIAATPVVAPAPAPAVASVVDVALTGLPGFLDTWEGVINTANANFSVLKDNYMLAPGVALQQLYANAVGYLNHFLNDPSSSTLADINTQIQENLVAVRDGYTLPLDVLTDTKNTVTHHTIDGSITSGHAVILAQVPGYLPAGTDVDMVNSILQFMVSPLSGIIMGLLGPGISPWVALLNSITDGDSFSDIIANTVGGFFNGATLNLDFVLPSINDAGFLPDGMSLDHLEFAFGGLLSTGSVALTTYQAMGANGEVDASVPVVGGSILNSLGLQLVGVPSLGQIAADGQAIGPIAAFEMWGQVISALLGSGWDGSGTVVVTQPALGVDLPQIPDDFAAEATNVFSGFQDFFDGIFG</sequence>
<name>A0ABN9NQK9_9MYCO</name>
<dbReference type="Proteomes" id="UP001190464">
    <property type="component" value="Chromosome"/>
</dbReference>
<dbReference type="EMBL" id="OY726398">
    <property type="protein sequence ID" value="CAJ1510447.1"/>
    <property type="molecule type" value="Genomic_DNA"/>
</dbReference>
<dbReference type="InterPro" id="IPR049934">
    <property type="entry name" value="GjpA-like"/>
</dbReference>
<keyword evidence="3" id="KW-1185">Reference proteome</keyword>
<dbReference type="NCBIfam" id="NF033942">
    <property type="entry name" value="GjpA"/>
    <property type="match status" value="1"/>
</dbReference>
<reference evidence="2 3" key="1">
    <citation type="submission" date="2023-08" db="EMBL/GenBank/DDBJ databases">
        <authorList>
            <person name="Folkvardsen B D."/>
            <person name="Norman A."/>
        </authorList>
    </citation>
    <scope>NUCLEOTIDE SEQUENCE [LARGE SCALE GENOMIC DNA]</scope>
    <source>
        <strain evidence="2 3">Mu0102</strain>
    </source>
</reference>
<gene>
    <name evidence="2" type="primary">gjpA</name>
    <name evidence="2" type="ORF">MU0102_004179</name>
</gene>
<proteinExistence type="predicted"/>
<accession>A0ABN9NQK9</accession>
<evidence type="ECO:0000313" key="2">
    <source>
        <dbReference type="EMBL" id="CAJ1510447.1"/>
    </source>
</evidence>
<evidence type="ECO:0000313" key="3">
    <source>
        <dbReference type="Proteomes" id="UP001190464"/>
    </source>
</evidence>
<evidence type="ECO:0000256" key="1">
    <source>
        <dbReference type="SAM" id="SignalP"/>
    </source>
</evidence>
<organism evidence="2 3">
    <name type="scientific">[Mycobacterium] holstebronense</name>
    <dbReference type="NCBI Taxonomy" id="3064288"/>
    <lineage>
        <taxon>Bacteria</taxon>
        <taxon>Bacillati</taxon>
        <taxon>Actinomycetota</taxon>
        <taxon>Actinomycetes</taxon>
        <taxon>Mycobacteriales</taxon>
        <taxon>Mycobacteriaceae</taxon>
        <taxon>Mycolicibacterium</taxon>
    </lineage>
</organism>
<feature type="signal peptide" evidence="1">
    <location>
        <begin position="1"/>
        <end position="22"/>
    </location>
</feature>
<protein>
    <submittedName>
        <fullName evidence="2">Outer membrane porin GjpA</fullName>
    </submittedName>
</protein>